<dbReference type="AlphaFoldDB" id="A0A6A5G0L1"/>
<evidence type="ECO:0000313" key="2">
    <source>
        <dbReference type="Proteomes" id="UP000483820"/>
    </source>
</evidence>
<dbReference type="EMBL" id="WUAV01000006">
    <property type="protein sequence ID" value="KAF1748281.1"/>
    <property type="molecule type" value="Genomic_DNA"/>
</dbReference>
<name>A0A6A5G0L1_CAERE</name>
<dbReference type="RefSeq" id="XP_053579590.1">
    <property type="nucleotide sequence ID" value="XM_053736024.1"/>
</dbReference>
<proteinExistence type="predicted"/>
<dbReference type="SUPFAM" id="SSF52047">
    <property type="entry name" value="RNI-like"/>
    <property type="match status" value="1"/>
</dbReference>
<dbReference type="GeneID" id="9822089"/>
<gene>
    <name evidence="1" type="ORF">GCK72_024748</name>
</gene>
<reference evidence="1 2" key="1">
    <citation type="submission" date="2019-12" db="EMBL/GenBank/DDBJ databases">
        <title>Chromosome-level assembly of the Caenorhabditis remanei genome.</title>
        <authorList>
            <person name="Teterina A.A."/>
            <person name="Willis J.H."/>
            <person name="Phillips P.C."/>
        </authorList>
    </citation>
    <scope>NUCLEOTIDE SEQUENCE [LARGE SCALE GENOMIC DNA]</scope>
    <source>
        <strain evidence="1 2">PX506</strain>
        <tissue evidence="1">Whole organism</tissue>
    </source>
</reference>
<comment type="caution">
    <text evidence="1">The sequence shown here is derived from an EMBL/GenBank/DDBJ whole genome shotgun (WGS) entry which is preliminary data.</text>
</comment>
<dbReference type="KEGG" id="crq:GCK72_024748"/>
<dbReference type="CTD" id="9822089"/>
<sequence>MKLTVTPILPITRRNCGSRQPEPYEIIEDHQNLFVKAMTQVPSLQNTVRHLEGANTIMALAFTKPWASEVLYWVPRDKYYVRITGSISDRPYLAYGRHTRLHMNDGVKIYCDSVPEVVLNYARNVIVDSHRFKNVKDNCTSFYLPNMELLEEELRRIKLCVKAESIQLLSVAIDPVLWDAILSETNFKDLAVLKIENVHEPIPTNIGGDLEEPFILDNIINQYIVPPVLLKTLLSNNAHSIELVSLHLTETNIQEMETVVAEQTSKNVSKLKMEDLMLPPGLNQRMDEVVFGMIETGGQSDICLSIQLRTYGHSLLRRILTTQTRFNHIHLEINVQQANLSLFEEITQLHPLCNKIKITFHGHFVRLGNQYQFTEEMTIEMRKWEKVTHVILGKSVYPHFNTEAPENTWAYVNLIRCLNHLPNLRSFGMKDIVEESCLWAVGQFISNSNFEEIIFGITYIGANAMNVLNNLLSSVPITIRSLSLLYFPLNDQSLEILAPHHLTLVELQYFSLQTEQKTRREIEAVLPNTEIDTTKWLSTYNGLVRQKVVSEYLVRLIAPRENFWD</sequence>
<evidence type="ECO:0000313" key="1">
    <source>
        <dbReference type="EMBL" id="KAF1748281.1"/>
    </source>
</evidence>
<organism evidence="1 2">
    <name type="scientific">Caenorhabditis remanei</name>
    <name type="common">Caenorhabditis vulgaris</name>
    <dbReference type="NCBI Taxonomy" id="31234"/>
    <lineage>
        <taxon>Eukaryota</taxon>
        <taxon>Metazoa</taxon>
        <taxon>Ecdysozoa</taxon>
        <taxon>Nematoda</taxon>
        <taxon>Chromadorea</taxon>
        <taxon>Rhabditida</taxon>
        <taxon>Rhabditina</taxon>
        <taxon>Rhabditomorpha</taxon>
        <taxon>Rhabditoidea</taxon>
        <taxon>Rhabditidae</taxon>
        <taxon>Peloderinae</taxon>
        <taxon>Caenorhabditis</taxon>
    </lineage>
</organism>
<accession>A0A6A5G0L1</accession>
<protein>
    <submittedName>
        <fullName evidence="1">Uncharacterized protein</fullName>
    </submittedName>
</protein>
<dbReference type="Proteomes" id="UP000483820">
    <property type="component" value="Chromosome X"/>
</dbReference>